<gene>
    <name evidence="11" type="ORF">FSB_LOCUS55389</name>
</gene>
<keyword evidence="7" id="KW-0067">ATP-binding</keyword>
<dbReference type="InterPro" id="IPR008271">
    <property type="entry name" value="Ser/Thr_kinase_AS"/>
</dbReference>
<evidence type="ECO:0000256" key="4">
    <source>
        <dbReference type="ARBA" id="ARBA00022679"/>
    </source>
</evidence>
<dbReference type="EMBL" id="OIVN01006195">
    <property type="protein sequence ID" value="SPD27507.1"/>
    <property type="molecule type" value="Genomic_DNA"/>
</dbReference>
<evidence type="ECO:0000256" key="5">
    <source>
        <dbReference type="ARBA" id="ARBA00022741"/>
    </source>
</evidence>
<evidence type="ECO:0000256" key="9">
    <source>
        <dbReference type="ARBA" id="ARBA00048679"/>
    </source>
</evidence>
<comment type="subcellular location">
    <subcellularLocation>
        <location evidence="1">Membrane</location>
        <topology evidence="1">Single-pass type I membrane protein</topology>
    </subcellularLocation>
</comment>
<keyword evidence="6" id="KW-0418">Kinase</keyword>
<sequence length="242" mass="27505">MPENAGSDEHRLTLHWPMRQKICVGIARGMAFMHEESTLKIVHRDIKTTNVLLDRDLKPKISDFGLAKLDEEENTHISTQVAGTICLQFWSCCIGNCRWEEQNMKYRPNENYVCLLDWALVLQQRGNLMELVDPKLGSEFNKEEAIRMIKVALLCTNPSPALRPTMSAVVSMLEGRTVVHENGMDPSIYGDELRFKALKDQFDQILQLPMSSNEADSLISNATWIGSSTSTQDFYPLNLDSR</sequence>
<dbReference type="PANTHER" id="PTHR48006">
    <property type="entry name" value="LEUCINE-RICH REPEAT-CONTAINING PROTEIN DDB_G0281931-RELATED"/>
    <property type="match status" value="1"/>
</dbReference>
<evidence type="ECO:0000256" key="8">
    <source>
        <dbReference type="ARBA" id="ARBA00047899"/>
    </source>
</evidence>
<dbReference type="GO" id="GO:0005524">
    <property type="term" value="F:ATP binding"/>
    <property type="evidence" value="ECO:0007669"/>
    <property type="project" value="UniProtKB-KW"/>
</dbReference>
<evidence type="ECO:0000256" key="6">
    <source>
        <dbReference type="ARBA" id="ARBA00022777"/>
    </source>
</evidence>
<keyword evidence="5" id="KW-0547">Nucleotide-binding</keyword>
<dbReference type="InterPro" id="IPR000719">
    <property type="entry name" value="Prot_kinase_dom"/>
</dbReference>
<dbReference type="PROSITE" id="PS00108">
    <property type="entry name" value="PROTEIN_KINASE_ST"/>
    <property type="match status" value="1"/>
</dbReference>
<name>A0A2N9IPP7_FAGSY</name>
<keyword evidence="3" id="KW-0723">Serine/threonine-protein kinase</keyword>
<dbReference type="AlphaFoldDB" id="A0A2N9IPP7"/>
<dbReference type="InterPro" id="IPR051824">
    <property type="entry name" value="LRR_Rcpt-Like_S/T_Kinase"/>
</dbReference>
<evidence type="ECO:0000259" key="10">
    <source>
        <dbReference type="PROSITE" id="PS50011"/>
    </source>
</evidence>
<dbReference type="Pfam" id="PF00069">
    <property type="entry name" value="Pkinase"/>
    <property type="match status" value="1"/>
</dbReference>
<dbReference type="SUPFAM" id="SSF56112">
    <property type="entry name" value="Protein kinase-like (PK-like)"/>
    <property type="match status" value="1"/>
</dbReference>
<proteinExistence type="predicted"/>
<feature type="domain" description="Protein kinase" evidence="10">
    <location>
        <begin position="1"/>
        <end position="179"/>
    </location>
</feature>
<protein>
    <recommendedName>
        <fullName evidence="2">non-specific serine/threonine protein kinase</fullName>
        <ecNumber evidence="2">2.7.11.1</ecNumber>
    </recommendedName>
</protein>
<dbReference type="EC" id="2.7.11.1" evidence="2"/>
<dbReference type="GO" id="GO:0016020">
    <property type="term" value="C:membrane"/>
    <property type="evidence" value="ECO:0007669"/>
    <property type="project" value="UniProtKB-SubCell"/>
</dbReference>
<comment type="catalytic activity">
    <reaction evidence="9">
        <text>L-seryl-[protein] + ATP = O-phospho-L-seryl-[protein] + ADP + H(+)</text>
        <dbReference type="Rhea" id="RHEA:17989"/>
        <dbReference type="Rhea" id="RHEA-COMP:9863"/>
        <dbReference type="Rhea" id="RHEA-COMP:11604"/>
        <dbReference type="ChEBI" id="CHEBI:15378"/>
        <dbReference type="ChEBI" id="CHEBI:29999"/>
        <dbReference type="ChEBI" id="CHEBI:30616"/>
        <dbReference type="ChEBI" id="CHEBI:83421"/>
        <dbReference type="ChEBI" id="CHEBI:456216"/>
        <dbReference type="EC" id="2.7.11.1"/>
    </reaction>
</comment>
<dbReference type="PANTHER" id="PTHR48006:SF66">
    <property type="entry name" value="PROTEIN KINASE DOMAIN-CONTAINING PROTEIN"/>
    <property type="match status" value="1"/>
</dbReference>
<comment type="catalytic activity">
    <reaction evidence="8">
        <text>L-threonyl-[protein] + ATP = O-phospho-L-threonyl-[protein] + ADP + H(+)</text>
        <dbReference type="Rhea" id="RHEA:46608"/>
        <dbReference type="Rhea" id="RHEA-COMP:11060"/>
        <dbReference type="Rhea" id="RHEA-COMP:11605"/>
        <dbReference type="ChEBI" id="CHEBI:15378"/>
        <dbReference type="ChEBI" id="CHEBI:30013"/>
        <dbReference type="ChEBI" id="CHEBI:30616"/>
        <dbReference type="ChEBI" id="CHEBI:61977"/>
        <dbReference type="ChEBI" id="CHEBI:456216"/>
        <dbReference type="EC" id="2.7.11.1"/>
    </reaction>
</comment>
<organism evidence="11">
    <name type="scientific">Fagus sylvatica</name>
    <name type="common">Beechnut</name>
    <dbReference type="NCBI Taxonomy" id="28930"/>
    <lineage>
        <taxon>Eukaryota</taxon>
        <taxon>Viridiplantae</taxon>
        <taxon>Streptophyta</taxon>
        <taxon>Embryophyta</taxon>
        <taxon>Tracheophyta</taxon>
        <taxon>Spermatophyta</taxon>
        <taxon>Magnoliopsida</taxon>
        <taxon>eudicotyledons</taxon>
        <taxon>Gunneridae</taxon>
        <taxon>Pentapetalae</taxon>
        <taxon>rosids</taxon>
        <taxon>fabids</taxon>
        <taxon>Fagales</taxon>
        <taxon>Fagaceae</taxon>
        <taxon>Fagus</taxon>
    </lineage>
</organism>
<reference evidence="11" key="1">
    <citation type="submission" date="2018-02" db="EMBL/GenBank/DDBJ databases">
        <authorList>
            <person name="Cohen D.B."/>
            <person name="Kent A.D."/>
        </authorList>
    </citation>
    <scope>NUCLEOTIDE SEQUENCE</scope>
</reference>
<keyword evidence="4" id="KW-0808">Transferase</keyword>
<evidence type="ECO:0000313" key="11">
    <source>
        <dbReference type="EMBL" id="SPD27507.1"/>
    </source>
</evidence>
<evidence type="ECO:0000256" key="1">
    <source>
        <dbReference type="ARBA" id="ARBA00004479"/>
    </source>
</evidence>
<evidence type="ECO:0000256" key="7">
    <source>
        <dbReference type="ARBA" id="ARBA00022840"/>
    </source>
</evidence>
<evidence type="ECO:0000256" key="2">
    <source>
        <dbReference type="ARBA" id="ARBA00012513"/>
    </source>
</evidence>
<dbReference type="Gene3D" id="1.10.510.10">
    <property type="entry name" value="Transferase(Phosphotransferase) domain 1"/>
    <property type="match status" value="2"/>
</dbReference>
<dbReference type="PROSITE" id="PS50011">
    <property type="entry name" value="PROTEIN_KINASE_DOM"/>
    <property type="match status" value="1"/>
</dbReference>
<dbReference type="GO" id="GO:0004674">
    <property type="term" value="F:protein serine/threonine kinase activity"/>
    <property type="evidence" value="ECO:0007669"/>
    <property type="project" value="UniProtKB-KW"/>
</dbReference>
<dbReference type="InterPro" id="IPR011009">
    <property type="entry name" value="Kinase-like_dom_sf"/>
</dbReference>
<accession>A0A2N9IPP7</accession>
<evidence type="ECO:0000256" key="3">
    <source>
        <dbReference type="ARBA" id="ARBA00022527"/>
    </source>
</evidence>
<dbReference type="FunFam" id="1.10.510.10:FF:001023">
    <property type="entry name" value="Os07g0541700 protein"/>
    <property type="match status" value="1"/>
</dbReference>